<feature type="domain" description="Toxin co-regulated pilus biosynthesis protein Q C-terminal" evidence="2">
    <location>
        <begin position="147"/>
        <end position="224"/>
    </location>
</feature>
<geneLocation type="plasmid" evidence="3">
    <name>unnamed1</name>
</geneLocation>
<dbReference type="EMBL" id="CP022118">
    <property type="protein sequence ID" value="ASG19216.1"/>
    <property type="molecule type" value="Genomic_DNA"/>
</dbReference>
<keyword evidence="3" id="KW-0614">Plasmid</keyword>
<evidence type="ECO:0000259" key="2">
    <source>
        <dbReference type="Pfam" id="PF10671"/>
    </source>
</evidence>
<dbReference type="Pfam" id="PF10671">
    <property type="entry name" value="TcpQ"/>
    <property type="match status" value="1"/>
</dbReference>
<dbReference type="InterPro" id="IPR018927">
    <property type="entry name" value="Pilus_synth_Q_C"/>
</dbReference>
<feature type="compositionally biased region" description="Polar residues" evidence="1">
    <location>
        <begin position="85"/>
        <end position="94"/>
    </location>
</feature>
<accession>A0A241PXL5</accession>
<evidence type="ECO:0000256" key="1">
    <source>
        <dbReference type="SAM" id="MobiDB-lite"/>
    </source>
</evidence>
<dbReference type="AlphaFoldDB" id="A0A241PXL5"/>
<dbReference type="Gene3D" id="3.55.50.70">
    <property type="match status" value="1"/>
</dbReference>
<dbReference type="RefSeq" id="WP_088731600.1">
    <property type="nucleotide sequence ID" value="NZ_CP022118.1"/>
</dbReference>
<dbReference type="Proteomes" id="UP000197157">
    <property type="component" value="Plasmid unnamed1"/>
</dbReference>
<evidence type="ECO:0000313" key="3">
    <source>
        <dbReference type="EMBL" id="ASG19216.1"/>
    </source>
</evidence>
<gene>
    <name evidence="3" type="ORF">LFZ25_25820</name>
</gene>
<protein>
    <recommendedName>
        <fullName evidence="2">Toxin co-regulated pilus biosynthesis protein Q C-terminal domain-containing protein</fullName>
    </recommendedName>
</protein>
<feature type="region of interest" description="Disordered" evidence="1">
    <location>
        <begin position="66"/>
        <end position="96"/>
    </location>
</feature>
<name>A0A241PXL5_SALET</name>
<proteinExistence type="predicted"/>
<organism evidence="3 4">
    <name type="scientific">Salmonella enterica subsp. enterica serovar Macclesfield str. S-1643</name>
    <dbReference type="NCBI Taxonomy" id="1242107"/>
    <lineage>
        <taxon>Bacteria</taxon>
        <taxon>Pseudomonadati</taxon>
        <taxon>Pseudomonadota</taxon>
        <taxon>Gammaproteobacteria</taxon>
        <taxon>Enterobacterales</taxon>
        <taxon>Enterobacteriaceae</taxon>
        <taxon>Salmonella</taxon>
    </lineage>
</organism>
<sequence>MKISKSFYYNLLFFLPVVTAFRCGTVFASSISEILEKDSVSLETTKNTQLEDTLLNLSLPAATFSAASPPSGVTGTPRRQDSLPGKQSQKTGTKNIRFPAITEMHNRARHAVRLPVTPKSAVRTYRIDNPITESKGHAPASDSHGNVWRVERGGILFNILSQWCADAGWSLVWKTNASYRVLSTASFSGDFMAAVRQLFSSMGMQNLNVYIRFYTGNKVLLVTSEPFTSE</sequence>
<reference evidence="3 4" key="1">
    <citation type="submission" date="2017-06" db="EMBL/GenBank/DDBJ databases">
        <title>Salmonella reference genomes for public health.</title>
        <authorList>
            <person name="Robertson J."/>
            <person name="Yoshida C."/>
            <person name="Gurnik S."/>
            <person name="Nash J."/>
        </authorList>
    </citation>
    <scope>NUCLEOTIDE SEQUENCE [LARGE SCALE GENOMIC DNA]</scope>
    <source>
        <strain evidence="3 4">S-1643</strain>
        <plasmid evidence="4">Plasmid unnamed1</plasmid>
    </source>
</reference>
<evidence type="ECO:0000313" key="4">
    <source>
        <dbReference type="Proteomes" id="UP000197157"/>
    </source>
</evidence>